<organism evidence="3 4">
    <name type="scientific">Echinicola arenosa</name>
    <dbReference type="NCBI Taxonomy" id="2774144"/>
    <lineage>
        <taxon>Bacteria</taxon>
        <taxon>Pseudomonadati</taxon>
        <taxon>Bacteroidota</taxon>
        <taxon>Cytophagia</taxon>
        <taxon>Cytophagales</taxon>
        <taxon>Cyclobacteriaceae</taxon>
        <taxon>Echinicola</taxon>
    </lineage>
</organism>
<evidence type="ECO:0000313" key="4">
    <source>
        <dbReference type="Proteomes" id="UP000647133"/>
    </source>
</evidence>
<keyword evidence="3" id="KW-0449">Lipoprotein</keyword>
<feature type="domain" description="Haem-binding uptake Tiki superfamily ChaN" evidence="2">
    <location>
        <begin position="41"/>
        <end position="241"/>
    </location>
</feature>
<dbReference type="EMBL" id="JACYTQ010000002">
    <property type="protein sequence ID" value="MBD8488941.1"/>
    <property type="molecule type" value="Genomic_DNA"/>
</dbReference>
<comment type="caution">
    <text evidence="3">The sequence shown here is derived from an EMBL/GenBank/DDBJ whole genome shotgun (WGS) entry which is preliminary data.</text>
</comment>
<evidence type="ECO:0000256" key="1">
    <source>
        <dbReference type="SAM" id="SignalP"/>
    </source>
</evidence>
<proteinExistence type="predicted"/>
<evidence type="ECO:0000259" key="2">
    <source>
        <dbReference type="Pfam" id="PF04187"/>
    </source>
</evidence>
<feature type="chain" id="PRO_5046776107" evidence="1">
    <location>
        <begin position="21"/>
        <end position="286"/>
    </location>
</feature>
<dbReference type="Proteomes" id="UP000647133">
    <property type="component" value="Unassembled WGS sequence"/>
</dbReference>
<sequence length="286" mass="32832">MKKFYSILLGLLLTASILKAQEKSPYMIYNAKGKKVSYKKMLKTLEKADIILFGEEHNSAIAHWLQYEVCKDLGKSRELILGAEMFEADNQESLDDFLSGQIDQKGLDTLARLWNNYKTDYAPLVNFAKDNNLPFIATNVPRKFASKVYKEGGFEALESLSEHEKSWIAPLPVAFDANLPGYQNMLRMMGDHGSVDMVKAQAIKDATMAYFISKNYQQGKLFIHYNGAYHSNNYEGILWYLKNDDSSRVYRTISTVTQQDVYELKEEHKQLADFIICVDEDMTKTY</sequence>
<keyword evidence="4" id="KW-1185">Reference proteome</keyword>
<dbReference type="RefSeq" id="WP_192009786.1">
    <property type="nucleotide sequence ID" value="NZ_JACYTQ010000002.1"/>
</dbReference>
<dbReference type="CDD" id="cd14727">
    <property type="entry name" value="ChanN-like"/>
    <property type="match status" value="1"/>
</dbReference>
<reference evidence="3 4" key="1">
    <citation type="submission" date="2020-09" db="EMBL/GenBank/DDBJ databases">
        <title>Echinicola sp. CAU 1574 isolated from sand of Sido Beach.</title>
        <authorList>
            <person name="Kim W."/>
        </authorList>
    </citation>
    <scope>NUCLEOTIDE SEQUENCE [LARGE SCALE GENOMIC DNA]</scope>
    <source>
        <strain evidence="3 4">CAU 1574</strain>
    </source>
</reference>
<keyword evidence="1" id="KW-0732">Signal</keyword>
<feature type="signal peptide" evidence="1">
    <location>
        <begin position="1"/>
        <end position="20"/>
    </location>
</feature>
<dbReference type="SUPFAM" id="SSF159501">
    <property type="entry name" value="EreA/ChaN-like"/>
    <property type="match status" value="1"/>
</dbReference>
<gene>
    <name evidence="3" type="ORF">IFO69_09310</name>
</gene>
<dbReference type="Pfam" id="PF04187">
    <property type="entry name" value="Cofac_haem_bdg"/>
    <property type="match status" value="1"/>
</dbReference>
<protein>
    <submittedName>
        <fullName evidence="3">ChaN family lipoprotein</fullName>
    </submittedName>
</protein>
<accession>A0ABR9AJK8</accession>
<dbReference type="InterPro" id="IPR007314">
    <property type="entry name" value="Cofac_haem-bd_dom"/>
</dbReference>
<evidence type="ECO:0000313" key="3">
    <source>
        <dbReference type="EMBL" id="MBD8488941.1"/>
    </source>
</evidence>
<name>A0ABR9AJK8_9BACT</name>
<dbReference type="Gene3D" id="3.40.50.11550">
    <property type="match status" value="1"/>
</dbReference>